<evidence type="ECO:0000256" key="1">
    <source>
        <dbReference type="SAM" id="MobiDB-lite"/>
    </source>
</evidence>
<organism evidence="2">
    <name type="scientific">Sarcoptes scabiei</name>
    <name type="common">Itch mite</name>
    <name type="synonym">Acarus scabiei</name>
    <dbReference type="NCBI Taxonomy" id="52283"/>
    <lineage>
        <taxon>Eukaryota</taxon>
        <taxon>Metazoa</taxon>
        <taxon>Ecdysozoa</taxon>
        <taxon>Arthropoda</taxon>
        <taxon>Chelicerata</taxon>
        <taxon>Arachnida</taxon>
        <taxon>Acari</taxon>
        <taxon>Acariformes</taxon>
        <taxon>Sarcoptiformes</taxon>
        <taxon>Astigmata</taxon>
        <taxon>Psoroptidia</taxon>
        <taxon>Sarcoptoidea</taxon>
        <taxon>Sarcoptidae</taxon>
        <taxon>Sarcoptinae</taxon>
        <taxon>Sarcoptes</taxon>
    </lineage>
</organism>
<reference evidence="2" key="2">
    <citation type="submission" date="2020-01" db="EMBL/GenBank/DDBJ databases">
        <authorList>
            <person name="Korhonen P.K.K."/>
            <person name="Guangxu M.G."/>
            <person name="Wang T.W."/>
            <person name="Stroehlein A.J.S."/>
            <person name="Young N.D."/>
            <person name="Ang C.-S.A."/>
            <person name="Fernando D.W.F."/>
            <person name="Lu H.L."/>
            <person name="Taylor S.T."/>
            <person name="Ehtesham M.E.M."/>
            <person name="Najaraj S.H.N."/>
            <person name="Harsha G.H.G."/>
            <person name="Madugundu A.M."/>
            <person name="Renuse S.R."/>
            <person name="Holt D.H."/>
            <person name="Pandey A.P."/>
            <person name="Papenfuss A.P."/>
            <person name="Gasser R.B.G."/>
            <person name="Fischer K.F."/>
        </authorList>
    </citation>
    <scope>NUCLEOTIDE SEQUENCE</scope>
    <source>
        <strain evidence="2">SSS_KF_BRIS2020</strain>
    </source>
</reference>
<evidence type="ECO:0000313" key="4">
    <source>
        <dbReference type="Proteomes" id="UP000070412"/>
    </source>
</evidence>
<name>A0A834R2T8_SARSC</name>
<reference evidence="3" key="3">
    <citation type="submission" date="2022-06" db="UniProtKB">
        <authorList>
            <consortium name="EnsemblMetazoa"/>
        </authorList>
    </citation>
    <scope>IDENTIFICATION</scope>
</reference>
<feature type="compositionally biased region" description="Basic and acidic residues" evidence="1">
    <location>
        <begin position="79"/>
        <end position="88"/>
    </location>
</feature>
<dbReference type="EMBL" id="WVUK01000065">
    <property type="protein sequence ID" value="KAF7488966.1"/>
    <property type="molecule type" value="Genomic_DNA"/>
</dbReference>
<sequence length="127" mass="14918">MIYIVIQTITIKRELWRILSEKNQTKVKQLWIKPNGSLKNTITSKETFDLTENADDDIEDDDRIDDSKQNTEMITFTRSNRDERKFVEQQRFPTPPPPPPEAMTVIPKSLSQTFQQQTILSEYCEPN</sequence>
<proteinExistence type="predicted"/>
<dbReference type="Proteomes" id="UP000070412">
    <property type="component" value="Unassembled WGS sequence"/>
</dbReference>
<evidence type="ECO:0000313" key="2">
    <source>
        <dbReference type="EMBL" id="KAF7488966.1"/>
    </source>
</evidence>
<dbReference type="AlphaFoldDB" id="A0A834R2T8"/>
<gene>
    <name evidence="2" type="ORF">SSS_6617</name>
</gene>
<accession>A0A834R2T8</accession>
<reference evidence="4" key="1">
    <citation type="journal article" date="2020" name="PLoS Negl. Trop. Dis.">
        <title>High-quality nuclear genome for Sarcoptes scabiei-A critical resource for a neglected parasite.</title>
        <authorList>
            <person name="Korhonen P.K."/>
            <person name="Gasser R.B."/>
            <person name="Ma G."/>
            <person name="Wang T."/>
            <person name="Stroehlein A.J."/>
            <person name="Young N.D."/>
            <person name="Ang C.S."/>
            <person name="Fernando D.D."/>
            <person name="Lu H.C."/>
            <person name="Taylor S."/>
            <person name="Reynolds S.L."/>
            <person name="Mofiz E."/>
            <person name="Najaraj S.H."/>
            <person name="Gowda H."/>
            <person name="Madugundu A."/>
            <person name="Renuse S."/>
            <person name="Holt D."/>
            <person name="Pandey A."/>
            <person name="Papenfuss A.T."/>
            <person name="Fischer K."/>
        </authorList>
    </citation>
    <scope>NUCLEOTIDE SEQUENCE [LARGE SCALE GENOMIC DNA]</scope>
</reference>
<dbReference type="EnsemblMetazoa" id="SSS_6617s_mrna">
    <property type="protein sequence ID" value="KAF7488966.1"/>
    <property type="gene ID" value="SSS_6617"/>
</dbReference>
<protein>
    <submittedName>
        <fullName evidence="2 3">Uncharacterized protein</fullName>
    </submittedName>
</protein>
<feature type="region of interest" description="Disordered" evidence="1">
    <location>
        <begin position="79"/>
        <end position="102"/>
    </location>
</feature>
<evidence type="ECO:0000313" key="3">
    <source>
        <dbReference type="EnsemblMetazoa" id="KAF7488966.1"/>
    </source>
</evidence>
<keyword evidence="4" id="KW-1185">Reference proteome</keyword>